<dbReference type="PANTHER" id="PTHR43060:SF15">
    <property type="entry name" value="3-HYDROXYISOBUTYRATE DEHYDROGENASE-LIKE 1, MITOCHONDRIAL-RELATED"/>
    <property type="match status" value="1"/>
</dbReference>
<evidence type="ECO:0000256" key="2">
    <source>
        <dbReference type="ARBA" id="ARBA00023002"/>
    </source>
</evidence>
<gene>
    <name evidence="7" type="primary">garR</name>
    <name evidence="7" type="ORF">AULFYP135_01974</name>
</gene>
<dbReference type="SUPFAM" id="SSF48179">
    <property type="entry name" value="6-phosphogluconate dehydrogenase C-terminal domain-like"/>
    <property type="match status" value="1"/>
</dbReference>
<keyword evidence="3" id="KW-0520">NAD</keyword>
<dbReference type="InterPro" id="IPR036291">
    <property type="entry name" value="NAD(P)-bd_dom_sf"/>
</dbReference>
<dbReference type="GO" id="GO:0051287">
    <property type="term" value="F:NAD binding"/>
    <property type="evidence" value="ECO:0007669"/>
    <property type="project" value="InterPro"/>
</dbReference>
<dbReference type="GO" id="GO:0008679">
    <property type="term" value="F:2-hydroxy-3-oxopropionate reductase activity"/>
    <property type="evidence" value="ECO:0007669"/>
    <property type="project" value="UniProtKB-EC"/>
</dbReference>
<accession>A0A6N2UJW4</accession>
<organism evidence="7">
    <name type="scientific">uncultured Anaerotruncus sp</name>
    <dbReference type="NCBI Taxonomy" id="905011"/>
    <lineage>
        <taxon>Bacteria</taxon>
        <taxon>Bacillati</taxon>
        <taxon>Bacillota</taxon>
        <taxon>Clostridia</taxon>
        <taxon>Eubacteriales</taxon>
        <taxon>Oscillospiraceae</taxon>
        <taxon>Anaerotruncus</taxon>
        <taxon>environmental samples</taxon>
    </lineage>
</organism>
<dbReference type="Gene3D" id="3.40.50.720">
    <property type="entry name" value="NAD(P)-binding Rossmann-like Domain"/>
    <property type="match status" value="1"/>
</dbReference>
<reference evidence="7" key="1">
    <citation type="submission" date="2019-11" db="EMBL/GenBank/DDBJ databases">
        <authorList>
            <person name="Feng L."/>
        </authorList>
    </citation>
    <scope>NUCLEOTIDE SEQUENCE</scope>
    <source>
        <strain evidence="7">AundefinedLFYP135</strain>
    </source>
</reference>
<dbReference type="PIRSF" id="PIRSF000103">
    <property type="entry name" value="HIBADH"/>
    <property type="match status" value="1"/>
</dbReference>
<evidence type="ECO:0000256" key="4">
    <source>
        <dbReference type="PIRSR" id="PIRSR000103-1"/>
    </source>
</evidence>
<feature type="active site" evidence="4">
    <location>
        <position position="171"/>
    </location>
</feature>
<evidence type="ECO:0000256" key="1">
    <source>
        <dbReference type="ARBA" id="ARBA00009080"/>
    </source>
</evidence>
<dbReference type="Gene3D" id="1.10.1040.10">
    <property type="entry name" value="N-(1-d-carboxylethyl)-l-norvaline Dehydrogenase, domain 2"/>
    <property type="match status" value="1"/>
</dbReference>
<name>A0A6N2UJW4_9FIRM</name>
<proteinExistence type="inferred from homology"/>
<dbReference type="PANTHER" id="PTHR43060">
    <property type="entry name" value="3-HYDROXYISOBUTYRATE DEHYDROGENASE-LIKE 1, MITOCHONDRIAL-RELATED"/>
    <property type="match status" value="1"/>
</dbReference>
<evidence type="ECO:0000313" key="7">
    <source>
        <dbReference type="EMBL" id="VYT17888.1"/>
    </source>
</evidence>
<sequence>MKKIGFIGVGVMGKSMVRNLMKNGYELTIYSRTKEKCLDVIEEGAVWCDDIRSCVAGQDVIITMVGYPKDVEEVYFGEGGVIANARKGAYLIDMTTTSPKLSVRIYNEAKRKSVFALDAPVSGGDTGAKNGTLSIMVGGDKEAFDACHQVFETMGTNIVYEGGPGCGQHTKMANQIALSGVVASVCEAIAYGRKVGLDVNTMLASISAGAAGSWQMTNTAPRMLKKDYAPGFFIKHYIKDMNIATEEAEDVGLELPILNEVLRLYERMDAEGLGNLGTQALIKEYEKDEIAASMSELL</sequence>
<dbReference type="GO" id="GO:0050661">
    <property type="term" value="F:NADP binding"/>
    <property type="evidence" value="ECO:0007669"/>
    <property type="project" value="InterPro"/>
</dbReference>
<evidence type="ECO:0000256" key="3">
    <source>
        <dbReference type="ARBA" id="ARBA00023027"/>
    </source>
</evidence>
<feature type="domain" description="6-phosphogluconate dehydrogenase NADP-binding" evidence="5">
    <location>
        <begin position="3"/>
        <end position="160"/>
    </location>
</feature>
<dbReference type="EMBL" id="CACRSL010000003">
    <property type="protein sequence ID" value="VYT17888.1"/>
    <property type="molecule type" value="Genomic_DNA"/>
</dbReference>
<dbReference type="Pfam" id="PF14833">
    <property type="entry name" value="NAD_binding_11"/>
    <property type="match status" value="1"/>
</dbReference>
<protein>
    <submittedName>
        <fullName evidence="7">2-hydroxy-3-oxopropionate reductase</fullName>
        <ecNumber evidence="7">1.1.1.60</ecNumber>
    </submittedName>
</protein>
<feature type="domain" description="3-hydroxyisobutyrate dehydrogenase-like NAD-binding" evidence="6">
    <location>
        <begin position="165"/>
        <end position="284"/>
    </location>
</feature>
<dbReference type="InterPro" id="IPR015815">
    <property type="entry name" value="HIBADH-related"/>
</dbReference>
<evidence type="ECO:0000259" key="6">
    <source>
        <dbReference type="Pfam" id="PF14833"/>
    </source>
</evidence>
<dbReference type="Pfam" id="PF03446">
    <property type="entry name" value="NAD_binding_2"/>
    <property type="match status" value="1"/>
</dbReference>
<dbReference type="InterPro" id="IPR008927">
    <property type="entry name" value="6-PGluconate_DH-like_C_sf"/>
</dbReference>
<dbReference type="InterPro" id="IPR013328">
    <property type="entry name" value="6PGD_dom2"/>
</dbReference>
<keyword evidence="2 7" id="KW-0560">Oxidoreductase</keyword>
<dbReference type="InterPro" id="IPR006115">
    <property type="entry name" value="6PGDH_NADP-bd"/>
</dbReference>
<dbReference type="AlphaFoldDB" id="A0A6N2UJW4"/>
<dbReference type="InterPro" id="IPR029154">
    <property type="entry name" value="HIBADH-like_NADP-bd"/>
</dbReference>
<evidence type="ECO:0000259" key="5">
    <source>
        <dbReference type="Pfam" id="PF03446"/>
    </source>
</evidence>
<comment type="similarity">
    <text evidence="1">Belongs to the HIBADH-related family.</text>
</comment>
<dbReference type="EC" id="1.1.1.60" evidence="7"/>
<dbReference type="SUPFAM" id="SSF51735">
    <property type="entry name" value="NAD(P)-binding Rossmann-fold domains"/>
    <property type="match status" value="1"/>
</dbReference>